<gene>
    <name evidence="3" type="ORF">ME5_01944</name>
</gene>
<feature type="domain" description="FAD dependent oxidoreductase" evidence="2">
    <location>
        <begin position="34"/>
        <end position="383"/>
    </location>
</feature>
<dbReference type="PATRIC" id="fig|1094558.3.peg.2085"/>
<dbReference type="Proteomes" id="UP000008952">
    <property type="component" value="Unassembled WGS sequence"/>
</dbReference>
<evidence type="ECO:0000256" key="1">
    <source>
        <dbReference type="ARBA" id="ARBA00023002"/>
    </source>
</evidence>
<dbReference type="GO" id="GO:0016491">
    <property type="term" value="F:oxidoreductase activity"/>
    <property type="evidence" value="ECO:0007669"/>
    <property type="project" value="UniProtKB-KW"/>
</dbReference>
<dbReference type="EMBL" id="AIMB01000008">
    <property type="protein sequence ID" value="EJF89393.1"/>
    <property type="molecule type" value="Genomic_DNA"/>
</dbReference>
<dbReference type="InterPro" id="IPR006076">
    <property type="entry name" value="FAD-dep_OxRdtase"/>
</dbReference>
<accession>J0ZLV8</accession>
<reference evidence="3 4" key="1">
    <citation type="submission" date="2012-03" db="EMBL/GenBank/DDBJ databases">
        <title>The Genome Sequence of Bartonella tamiae Th239.</title>
        <authorList>
            <consortium name="The Broad Institute Genome Sequencing Platform"/>
            <consortium name="The Broad Institute Genome Sequencing Center for Infectious Disease"/>
            <person name="Feldgarden M."/>
            <person name="Kirby J."/>
            <person name="Kosoy M."/>
            <person name="Birtles R."/>
            <person name="Probert W.S."/>
            <person name="Chiaraviglio L."/>
            <person name="Young S.K."/>
            <person name="Zeng Q."/>
            <person name="Gargeya S."/>
            <person name="Fitzgerald M."/>
            <person name="Haas B."/>
            <person name="Abouelleil A."/>
            <person name="Alvarado L."/>
            <person name="Arachchi H.M."/>
            <person name="Berlin A."/>
            <person name="Chapman S.B."/>
            <person name="Gearin G."/>
            <person name="Goldberg J."/>
            <person name="Griggs A."/>
            <person name="Gujja S."/>
            <person name="Hansen M."/>
            <person name="Heiman D."/>
            <person name="Howarth C."/>
            <person name="Larimer J."/>
            <person name="Lui A."/>
            <person name="MacDonald P.J.P."/>
            <person name="McCowen C."/>
            <person name="Montmayeur A."/>
            <person name="Murphy C."/>
            <person name="Neiman D."/>
            <person name="Pearson M."/>
            <person name="Priest M."/>
            <person name="Roberts A."/>
            <person name="Saif S."/>
            <person name="Shea T."/>
            <person name="Sisk P."/>
            <person name="Stolte C."/>
            <person name="Sykes S."/>
            <person name="Wortman J."/>
            <person name="Nusbaum C."/>
            <person name="Birren B."/>
        </authorList>
    </citation>
    <scope>NUCLEOTIDE SEQUENCE [LARGE SCALE GENOMIC DNA]</scope>
    <source>
        <strain evidence="3 4">Th239</strain>
    </source>
</reference>
<dbReference type="AlphaFoldDB" id="J0ZLV8"/>
<dbReference type="Gene3D" id="3.30.9.10">
    <property type="entry name" value="D-Amino Acid Oxidase, subunit A, domain 2"/>
    <property type="match status" value="1"/>
</dbReference>
<keyword evidence="4" id="KW-1185">Reference proteome</keyword>
<dbReference type="OrthoDB" id="9806601at2"/>
<name>J0ZLV8_9HYPH</name>
<dbReference type="GO" id="GO:0005737">
    <property type="term" value="C:cytoplasm"/>
    <property type="evidence" value="ECO:0007669"/>
    <property type="project" value="TreeGrafter"/>
</dbReference>
<dbReference type="HOGENOM" id="CLU_007884_3_0_5"/>
<evidence type="ECO:0000313" key="3">
    <source>
        <dbReference type="EMBL" id="EJF89393.1"/>
    </source>
</evidence>
<evidence type="ECO:0000259" key="2">
    <source>
        <dbReference type="Pfam" id="PF01266"/>
    </source>
</evidence>
<sequence>MEPQNVISPGRSFYEDTISKQPAYASLVDNKSCDIAIIGAGFTGLSAAYHLAKTGLDVVLIDAAKIGDGASGRNGGQLGTGLRQWVDTLEKHYGYTRTKALFDLSQEAKHDVISFQNDVENDVDFVKGQLSLIHKKRELRSHQTHVETMARYGYHSLRFMDQNETSERLGSSFYQGGIRDLETGHLNPLKFVIHLAKKAYKVGAHIFENTCAVSLSHQSGKCIVSTKKATIKADRVLLASNAYNLGLNHFIDAQIVAIRSYIGATSPLPENSTILKGNEAVDDSRFVVRYFRKSKDNRLLFGGAESYDDRIPHDLRQRIQKQIIEIYPQLQQLPLTHAWGGTVAITVERMPYICELMPKVTYCGGYSGHGVMLAPFLGKLYAEAVLGKRDRFDQFKELKISKFPGGKSLRRPLLFLAMNWFAMMDRF</sequence>
<organism evidence="3 4">
    <name type="scientific">Bartonella tamiae Th239</name>
    <dbReference type="NCBI Taxonomy" id="1094558"/>
    <lineage>
        <taxon>Bacteria</taxon>
        <taxon>Pseudomonadati</taxon>
        <taxon>Pseudomonadota</taxon>
        <taxon>Alphaproteobacteria</taxon>
        <taxon>Hyphomicrobiales</taxon>
        <taxon>Bartonellaceae</taxon>
        <taxon>Bartonella</taxon>
    </lineage>
</organism>
<comment type="caution">
    <text evidence="3">The sequence shown here is derived from an EMBL/GenBank/DDBJ whole genome shotgun (WGS) entry which is preliminary data.</text>
</comment>
<dbReference type="eggNOG" id="COG0665">
    <property type="taxonomic scope" value="Bacteria"/>
</dbReference>
<keyword evidence="1" id="KW-0560">Oxidoreductase</keyword>
<dbReference type="Gene3D" id="3.50.50.60">
    <property type="entry name" value="FAD/NAD(P)-binding domain"/>
    <property type="match status" value="1"/>
</dbReference>
<evidence type="ECO:0000313" key="4">
    <source>
        <dbReference type="Proteomes" id="UP000008952"/>
    </source>
</evidence>
<dbReference type="STRING" id="1094558.ME5_01944"/>
<dbReference type="SUPFAM" id="SSF51905">
    <property type="entry name" value="FAD/NAD(P)-binding domain"/>
    <property type="match status" value="1"/>
</dbReference>
<dbReference type="PANTHER" id="PTHR13847:SF281">
    <property type="entry name" value="FAD DEPENDENT OXIDOREDUCTASE DOMAIN-CONTAINING PROTEIN"/>
    <property type="match status" value="1"/>
</dbReference>
<dbReference type="InterPro" id="IPR036188">
    <property type="entry name" value="FAD/NAD-bd_sf"/>
</dbReference>
<dbReference type="RefSeq" id="WP_008040695.1">
    <property type="nucleotide sequence ID" value="NZ_JH725147.1"/>
</dbReference>
<protein>
    <recommendedName>
        <fullName evidence="2">FAD dependent oxidoreductase domain-containing protein</fullName>
    </recommendedName>
</protein>
<dbReference type="PANTHER" id="PTHR13847">
    <property type="entry name" value="SARCOSINE DEHYDROGENASE-RELATED"/>
    <property type="match status" value="1"/>
</dbReference>
<dbReference type="Pfam" id="PF01266">
    <property type="entry name" value="DAO"/>
    <property type="match status" value="1"/>
</dbReference>
<proteinExistence type="predicted"/>